<keyword evidence="2" id="KW-1185">Reference proteome</keyword>
<proteinExistence type="predicted"/>
<dbReference type="AlphaFoldDB" id="A0A5R8WKG2"/>
<sequence>MGILLSTQAQNKRLNYAISLDTAQEKRLPYDLPFTVRIPYDKEDPIKSVYYIKVSRRGDFIPDKTTSYPKNAAILNALSLVSLQEENGKQSLLVDLPPLKPDKRYILLTSTEKNKKIASLRYVTNYCVDPTAYIRDEEYSLRPYYYYTDVVRDRNKFVAKGLVIKRDLNALNANCDICNKLNELEQVKNVKVGGRITPYTGPFLNTNLPYYNSPGCDSCYKANAKELAFALAAMNTIETWREDILTGKYRLDTVKLYKTYIKTDLVVSNSPAQRVEYLQSTLSVLVKLKQSLLLLNSLYSSASFSPEYLNNIVTLNSYIDKCSTNLAIIQSDIDAVNKQQNIVNSCLESINLPVGLQFNTIRSGTSSYRFYTRNAEFIKPDFGVIYYGSPLTRKADFSGAAPFVGFHVNFRATNSNVPFWSNPKLLQFPTLQFGVPIFAQSLSQDESRKHLVADKFSLFTGLGLNLAHTVRLHYGAVWFQSLTSIRGAERNYRVASIQYVGFSIDIRLRKLFPGLTDSIFGVKDVPSY</sequence>
<dbReference type="RefSeq" id="WP_138081347.1">
    <property type="nucleotide sequence ID" value="NZ_VAJM01000015.1"/>
</dbReference>
<accession>A0A5R8WKG2</accession>
<dbReference type="EMBL" id="VAJM01000015">
    <property type="protein sequence ID" value="TLM88991.1"/>
    <property type="molecule type" value="Genomic_DNA"/>
</dbReference>
<protein>
    <submittedName>
        <fullName evidence="1">Uncharacterized protein</fullName>
    </submittedName>
</protein>
<evidence type="ECO:0000313" key="2">
    <source>
        <dbReference type="Proteomes" id="UP000305517"/>
    </source>
</evidence>
<organism evidence="1 2">
    <name type="scientific">Hymenobacter jeollabukensis</name>
    <dbReference type="NCBI Taxonomy" id="2025313"/>
    <lineage>
        <taxon>Bacteria</taxon>
        <taxon>Pseudomonadati</taxon>
        <taxon>Bacteroidota</taxon>
        <taxon>Cytophagia</taxon>
        <taxon>Cytophagales</taxon>
        <taxon>Hymenobacteraceae</taxon>
        <taxon>Hymenobacter</taxon>
    </lineage>
</organism>
<dbReference type="OrthoDB" id="1424957at2"/>
<comment type="caution">
    <text evidence="1">The sequence shown here is derived from an EMBL/GenBank/DDBJ whole genome shotgun (WGS) entry which is preliminary data.</text>
</comment>
<dbReference type="Proteomes" id="UP000305517">
    <property type="component" value="Unassembled WGS sequence"/>
</dbReference>
<evidence type="ECO:0000313" key="1">
    <source>
        <dbReference type="EMBL" id="TLM88991.1"/>
    </source>
</evidence>
<name>A0A5R8WKG2_9BACT</name>
<reference evidence="1 2" key="1">
    <citation type="submission" date="2019-05" db="EMBL/GenBank/DDBJ databases">
        <title>Hymenobacter edaphi sp. nov., isolated from abandoned arsenic-contaminated farmland soil.</title>
        <authorList>
            <person name="Nie L."/>
        </authorList>
    </citation>
    <scope>NUCLEOTIDE SEQUENCE [LARGE SCALE GENOMIC DNA]</scope>
    <source>
        <strain evidence="1 2">1-3-3-8</strain>
    </source>
</reference>
<gene>
    <name evidence="1" type="ORF">FDY95_22685</name>
</gene>